<evidence type="ECO:0000256" key="3">
    <source>
        <dbReference type="ARBA" id="ARBA00023015"/>
    </source>
</evidence>
<dbReference type="SUPFAM" id="SSF53383">
    <property type="entry name" value="PLP-dependent transferases"/>
    <property type="match status" value="1"/>
</dbReference>
<dbReference type="GO" id="GO:0003700">
    <property type="term" value="F:DNA-binding transcription factor activity"/>
    <property type="evidence" value="ECO:0007669"/>
    <property type="project" value="InterPro"/>
</dbReference>
<dbReference type="PROSITE" id="PS50949">
    <property type="entry name" value="HTH_GNTR"/>
    <property type="match status" value="1"/>
</dbReference>
<dbReference type="SMART" id="SM00345">
    <property type="entry name" value="HTH_GNTR"/>
    <property type="match status" value="1"/>
</dbReference>
<keyword evidence="4" id="KW-0238">DNA-binding</keyword>
<sequence>MTIWPPKSGELRRPAYKSLADTVVRAVDAGELHSGDRLPTHRNLAYDLGLSVQTVSRAYDELIRRGVIAGEVGRGTFVRAGRSDTKTPFVQDSQNEKFIDFSILMPVFEAMHLAEMQRALTQLGADLPSSAVSAFRPSTALRKYTAAATKWLEGCGLNPSAQGLLMTNGNTSAMTIALMTVASCSDLIVTEDLAHHTLKALSRYLGLRIQGLEADAEGVVPASFAAACQRSQVKAIYLMPSGLNPRAATMSAERRAELVAVARQHDVMIIENDAWGPLQPDRPAPIAAMAPERTFYFTSLTKCIMPGLRFGFLTMPEAFASAAANRHLVTSWMATPLMAEIGCRWIEDGTAERLLNWQMDALGKRNEVAAKALSGIPFQSSPNGMHVWLPIPGAWTEEEFVAHARLNGVAVAPGSAFAMSESARDQGVRICLGAETSRTLQRGLNVIARLARSNPEPALLTL</sequence>
<accession>A0A286I8W0</accession>
<dbReference type="Proteomes" id="UP000219465">
    <property type="component" value="Unassembled WGS sequence"/>
</dbReference>
<evidence type="ECO:0000259" key="6">
    <source>
        <dbReference type="PROSITE" id="PS50949"/>
    </source>
</evidence>
<comment type="similarity">
    <text evidence="1">In the C-terminal section; belongs to the class-I pyridoxal-phosphate-dependent aminotransferase family.</text>
</comment>
<name>A0A286I8W0_9HYPH</name>
<dbReference type="EMBL" id="OCPC01000001">
    <property type="protein sequence ID" value="SOE16502.1"/>
    <property type="molecule type" value="Genomic_DNA"/>
</dbReference>
<proteinExistence type="inferred from homology"/>
<dbReference type="Gene3D" id="3.90.1150.10">
    <property type="entry name" value="Aspartate Aminotransferase, domain 1"/>
    <property type="match status" value="1"/>
</dbReference>
<dbReference type="RefSeq" id="WP_097106183.1">
    <property type="nucleotide sequence ID" value="NZ_OCPC01000001.1"/>
</dbReference>
<organism evidence="7 8">
    <name type="scientific">Hoeflea halophila</name>
    <dbReference type="NCBI Taxonomy" id="714899"/>
    <lineage>
        <taxon>Bacteria</taxon>
        <taxon>Pseudomonadati</taxon>
        <taxon>Pseudomonadota</taxon>
        <taxon>Alphaproteobacteria</taxon>
        <taxon>Hyphomicrobiales</taxon>
        <taxon>Rhizobiaceae</taxon>
        <taxon>Hoeflea</taxon>
    </lineage>
</organism>
<evidence type="ECO:0000256" key="2">
    <source>
        <dbReference type="ARBA" id="ARBA00022898"/>
    </source>
</evidence>
<dbReference type="PANTHER" id="PTHR46577">
    <property type="entry name" value="HTH-TYPE TRANSCRIPTIONAL REGULATORY PROTEIN GABR"/>
    <property type="match status" value="1"/>
</dbReference>
<keyword evidence="2" id="KW-0663">Pyridoxal phosphate</keyword>
<keyword evidence="3" id="KW-0805">Transcription regulation</keyword>
<evidence type="ECO:0000256" key="4">
    <source>
        <dbReference type="ARBA" id="ARBA00023125"/>
    </source>
</evidence>
<dbReference type="GO" id="GO:0030170">
    <property type="term" value="F:pyridoxal phosphate binding"/>
    <property type="evidence" value="ECO:0007669"/>
    <property type="project" value="InterPro"/>
</dbReference>
<dbReference type="Gene3D" id="3.40.640.10">
    <property type="entry name" value="Type I PLP-dependent aspartate aminotransferase-like (Major domain)"/>
    <property type="match status" value="1"/>
</dbReference>
<dbReference type="InterPro" id="IPR015424">
    <property type="entry name" value="PyrdxlP-dep_Trfase"/>
</dbReference>
<dbReference type="InterPro" id="IPR051446">
    <property type="entry name" value="HTH_trans_reg/aminotransferase"/>
</dbReference>
<keyword evidence="5" id="KW-0804">Transcription</keyword>
<evidence type="ECO:0000313" key="7">
    <source>
        <dbReference type="EMBL" id="SOE16502.1"/>
    </source>
</evidence>
<dbReference type="CDD" id="cd00609">
    <property type="entry name" value="AAT_like"/>
    <property type="match status" value="1"/>
</dbReference>
<evidence type="ECO:0000313" key="8">
    <source>
        <dbReference type="Proteomes" id="UP000219465"/>
    </source>
</evidence>
<dbReference type="PANTHER" id="PTHR46577:SF1">
    <property type="entry name" value="HTH-TYPE TRANSCRIPTIONAL REGULATORY PROTEIN GABR"/>
    <property type="match status" value="1"/>
</dbReference>
<dbReference type="InterPro" id="IPR036388">
    <property type="entry name" value="WH-like_DNA-bd_sf"/>
</dbReference>
<dbReference type="OrthoDB" id="9794015at2"/>
<dbReference type="CDD" id="cd07377">
    <property type="entry name" value="WHTH_GntR"/>
    <property type="match status" value="1"/>
</dbReference>
<dbReference type="Gene3D" id="1.10.10.10">
    <property type="entry name" value="Winged helix-like DNA-binding domain superfamily/Winged helix DNA-binding domain"/>
    <property type="match status" value="1"/>
</dbReference>
<evidence type="ECO:0000256" key="1">
    <source>
        <dbReference type="ARBA" id="ARBA00005384"/>
    </source>
</evidence>
<protein>
    <submittedName>
        <fullName evidence="7">GntR family transcriptional regulator</fullName>
    </submittedName>
</protein>
<dbReference type="InterPro" id="IPR015421">
    <property type="entry name" value="PyrdxlP-dep_Trfase_major"/>
</dbReference>
<evidence type="ECO:0000256" key="5">
    <source>
        <dbReference type="ARBA" id="ARBA00023163"/>
    </source>
</evidence>
<dbReference type="Pfam" id="PF00155">
    <property type="entry name" value="Aminotran_1_2"/>
    <property type="match status" value="1"/>
</dbReference>
<reference evidence="8" key="1">
    <citation type="submission" date="2017-08" db="EMBL/GenBank/DDBJ databases">
        <authorList>
            <person name="Varghese N."/>
            <person name="Submissions S."/>
        </authorList>
    </citation>
    <scope>NUCLEOTIDE SEQUENCE [LARGE SCALE GENOMIC DNA]</scope>
    <source>
        <strain evidence="8">KCTC 23107</strain>
    </source>
</reference>
<dbReference type="GO" id="GO:0003677">
    <property type="term" value="F:DNA binding"/>
    <property type="evidence" value="ECO:0007669"/>
    <property type="project" value="UniProtKB-KW"/>
</dbReference>
<feature type="domain" description="HTH gntR-type" evidence="6">
    <location>
        <begin position="13"/>
        <end position="81"/>
    </location>
</feature>
<dbReference type="AlphaFoldDB" id="A0A286I8W0"/>
<keyword evidence="8" id="KW-1185">Reference proteome</keyword>
<dbReference type="InterPro" id="IPR036390">
    <property type="entry name" value="WH_DNA-bd_sf"/>
</dbReference>
<dbReference type="Pfam" id="PF00392">
    <property type="entry name" value="GntR"/>
    <property type="match status" value="1"/>
</dbReference>
<dbReference type="InterPro" id="IPR015422">
    <property type="entry name" value="PyrdxlP-dep_Trfase_small"/>
</dbReference>
<dbReference type="InterPro" id="IPR004839">
    <property type="entry name" value="Aminotransferase_I/II_large"/>
</dbReference>
<dbReference type="SUPFAM" id="SSF46785">
    <property type="entry name" value="Winged helix' DNA-binding domain"/>
    <property type="match status" value="1"/>
</dbReference>
<gene>
    <name evidence="7" type="ORF">SAMN05877838_1371</name>
</gene>
<dbReference type="InterPro" id="IPR000524">
    <property type="entry name" value="Tscrpt_reg_HTH_GntR"/>
</dbReference>